<name>A0A8S9FRE7_BRACR</name>
<evidence type="ECO:0000313" key="2">
    <source>
        <dbReference type="Proteomes" id="UP000712281"/>
    </source>
</evidence>
<comment type="caution">
    <text evidence="1">The sequence shown here is derived from an EMBL/GenBank/DDBJ whole genome shotgun (WGS) entry which is preliminary data.</text>
</comment>
<organism evidence="1 2">
    <name type="scientific">Brassica cretica</name>
    <name type="common">Mustard</name>
    <dbReference type="NCBI Taxonomy" id="69181"/>
    <lineage>
        <taxon>Eukaryota</taxon>
        <taxon>Viridiplantae</taxon>
        <taxon>Streptophyta</taxon>
        <taxon>Embryophyta</taxon>
        <taxon>Tracheophyta</taxon>
        <taxon>Spermatophyta</taxon>
        <taxon>Magnoliopsida</taxon>
        <taxon>eudicotyledons</taxon>
        <taxon>Gunneridae</taxon>
        <taxon>Pentapetalae</taxon>
        <taxon>rosids</taxon>
        <taxon>malvids</taxon>
        <taxon>Brassicales</taxon>
        <taxon>Brassicaceae</taxon>
        <taxon>Brassiceae</taxon>
        <taxon>Brassica</taxon>
    </lineage>
</organism>
<reference evidence="1" key="1">
    <citation type="submission" date="2019-12" db="EMBL/GenBank/DDBJ databases">
        <title>Genome sequencing and annotation of Brassica cretica.</title>
        <authorList>
            <person name="Studholme D.J."/>
            <person name="Sarris P.F."/>
        </authorList>
    </citation>
    <scope>NUCLEOTIDE SEQUENCE</scope>
    <source>
        <strain evidence="1">PFS-001/15</strain>
        <tissue evidence="1">Leaf</tissue>
    </source>
</reference>
<dbReference type="AlphaFoldDB" id="A0A8S9FRE7"/>
<evidence type="ECO:0000313" key="1">
    <source>
        <dbReference type="EMBL" id="KAF2534936.1"/>
    </source>
</evidence>
<gene>
    <name evidence="1" type="ORF">F2Q68_00020951</name>
</gene>
<dbReference type="Proteomes" id="UP000712281">
    <property type="component" value="Unassembled WGS sequence"/>
</dbReference>
<proteinExistence type="predicted"/>
<dbReference type="EMBL" id="QGKW02002228">
    <property type="protein sequence ID" value="KAF2534936.1"/>
    <property type="molecule type" value="Genomic_DNA"/>
</dbReference>
<sequence length="253" mass="29305">MGDNLHSPDVVMWRKNETEYCKYFFTAETWQRIRVHGTLKEWSKVVWLQLGVPRFAFITGLAIKNKLSTGELVGTLLGRPPDPDWESTLDLLTTHRYGHLEYLLVRLVLQASIFVIWRERNDQTHLKKPKQPSQLARIVDKTVKNKNTSTGYAKKEATSERSNANVFGVKKSFSDGRKMSFNGCFEFRMKRIQKSWRSKGRPAKDLISSQIELPLILRRRDKVHKVSLGRLDGGEILRCGRECRLTHGRHVSK</sequence>
<accession>A0A8S9FRE7</accession>
<protein>
    <submittedName>
        <fullName evidence="1">Uncharacterized protein</fullName>
    </submittedName>
</protein>